<keyword evidence="1" id="KW-0472">Membrane</keyword>
<comment type="caution">
    <text evidence="2">The sequence shown here is derived from an EMBL/GenBank/DDBJ whole genome shotgun (WGS) entry which is preliminary data.</text>
</comment>
<organism evidence="2 3">
    <name type="scientific">Iris pallida</name>
    <name type="common">Sweet iris</name>
    <dbReference type="NCBI Taxonomy" id="29817"/>
    <lineage>
        <taxon>Eukaryota</taxon>
        <taxon>Viridiplantae</taxon>
        <taxon>Streptophyta</taxon>
        <taxon>Embryophyta</taxon>
        <taxon>Tracheophyta</taxon>
        <taxon>Spermatophyta</taxon>
        <taxon>Magnoliopsida</taxon>
        <taxon>Liliopsida</taxon>
        <taxon>Asparagales</taxon>
        <taxon>Iridaceae</taxon>
        <taxon>Iridoideae</taxon>
        <taxon>Irideae</taxon>
        <taxon>Iris</taxon>
    </lineage>
</organism>
<accession>A0AAX6DJA7</accession>
<protein>
    <submittedName>
        <fullName evidence="2">Uncharacterized protein</fullName>
    </submittedName>
</protein>
<name>A0AAX6DJA7_IRIPA</name>
<evidence type="ECO:0000313" key="2">
    <source>
        <dbReference type="EMBL" id="KAJ6791826.1"/>
    </source>
</evidence>
<reference evidence="2" key="2">
    <citation type="submission" date="2023-04" db="EMBL/GenBank/DDBJ databases">
        <authorList>
            <person name="Bruccoleri R.E."/>
            <person name="Oakeley E.J."/>
            <person name="Faust A.-M."/>
            <person name="Dessus-Babus S."/>
            <person name="Altorfer M."/>
            <person name="Burckhardt D."/>
            <person name="Oertli M."/>
            <person name="Naumann U."/>
            <person name="Petersen F."/>
            <person name="Wong J."/>
        </authorList>
    </citation>
    <scope>NUCLEOTIDE SEQUENCE</scope>
    <source>
        <strain evidence="2">GSM-AAB239-AS_SAM_17_03QT</strain>
        <tissue evidence="2">Leaf</tissue>
    </source>
</reference>
<proteinExistence type="predicted"/>
<dbReference type="AlphaFoldDB" id="A0AAX6DJA7"/>
<keyword evidence="1" id="KW-1133">Transmembrane helix</keyword>
<evidence type="ECO:0000256" key="1">
    <source>
        <dbReference type="SAM" id="Phobius"/>
    </source>
</evidence>
<dbReference type="Proteomes" id="UP001140949">
    <property type="component" value="Unassembled WGS sequence"/>
</dbReference>
<evidence type="ECO:0000313" key="3">
    <source>
        <dbReference type="Proteomes" id="UP001140949"/>
    </source>
</evidence>
<keyword evidence="1" id="KW-0812">Transmembrane</keyword>
<dbReference type="EMBL" id="JANAVB010044218">
    <property type="protein sequence ID" value="KAJ6791826.1"/>
    <property type="molecule type" value="Genomic_DNA"/>
</dbReference>
<keyword evidence="3" id="KW-1185">Reference proteome</keyword>
<feature type="transmembrane region" description="Helical" evidence="1">
    <location>
        <begin position="6"/>
        <end position="29"/>
    </location>
</feature>
<sequence length="38" mass="4287">MSETAVMLLGVLFVMLLPSQNVLTIFMILDENCKMVEI</sequence>
<gene>
    <name evidence="2" type="ORF">M6B38_241500</name>
</gene>
<reference evidence="2" key="1">
    <citation type="journal article" date="2023" name="GigaByte">
        <title>Genome assembly of the bearded iris, Iris pallida Lam.</title>
        <authorList>
            <person name="Bruccoleri R.E."/>
            <person name="Oakeley E.J."/>
            <person name="Faust A.M.E."/>
            <person name="Altorfer M."/>
            <person name="Dessus-Babus S."/>
            <person name="Burckhardt D."/>
            <person name="Oertli M."/>
            <person name="Naumann U."/>
            <person name="Petersen F."/>
            <person name="Wong J."/>
        </authorList>
    </citation>
    <scope>NUCLEOTIDE SEQUENCE</scope>
    <source>
        <strain evidence="2">GSM-AAB239-AS_SAM_17_03QT</strain>
    </source>
</reference>